<dbReference type="Pfam" id="PF07228">
    <property type="entry name" value="SpoIIE"/>
    <property type="match status" value="1"/>
</dbReference>
<dbReference type="RefSeq" id="WP_230224655.1">
    <property type="nucleotide sequence ID" value="NZ_JAJKFT010000010.1"/>
</dbReference>
<dbReference type="SUPFAM" id="SSF81606">
    <property type="entry name" value="PP2C-like"/>
    <property type="match status" value="1"/>
</dbReference>
<evidence type="ECO:0000259" key="2">
    <source>
        <dbReference type="PROSITE" id="PS50006"/>
    </source>
</evidence>
<proteinExistence type="predicted"/>
<dbReference type="EMBL" id="JAJKFT010000010">
    <property type="protein sequence ID" value="MCC9631884.1"/>
    <property type="molecule type" value="Genomic_DNA"/>
</dbReference>
<dbReference type="Gene3D" id="3.30.450.40">
    <property type="match status" value="1"/>
</dbReference>
<organism evidence="3 4">
    <name type="scientific">Blastopirellula sediminis</name>
    <dbReference type="NCBI Taxonomy" id="2894196"/>
    <lineage>
        <taxon>Bacteria</taxon>
        <taxon>Pseudomonadati</taxon>
        <taxon>Planctomycetota</taxon>
        <taxon>Planctomycetia</taxon>
        <taxon>Pirellulales</taxon>
        <taxon>Pirellulaceae</taxon>
        <taxon>Blastopirellula</taxon>
    </lineage>
</organism>
<dbReference type="SUPFAM" id="SSF49879">
    <property type="entry name" value="SMAD/FHA domain"/>
    <property type="match status" value="1"/>
</dbReference>
<comment type="caution">
    <text evidence="3">The sequence shown here is derived from an EMBL/GenBank/DDBJ whole genome shotgun (WGS) entry which is preliminary data.</text>
</comment>
<dbReference type="AlphaFoldDB" id="A0A9X1MSQ0"/>
<dbReference type="SMART" id="SM00065">
    <property type="entry name" value="GAF"/>
    <property type="match status" value="1"/>
</dbReference>
<name>A0A9X1MSQ0_9BACT</name>
<dbReference type="InterPro" id="IPR029016">
    <property type="entry name" value="GAF-like_dom_sf"/>
</dbReference>
<keyword evidence="4" id="KW-1185">Reference proteome</keyword>
<feature type="domain" description="FHA" evidence="2">
    <location>
        <begin position="24"/>
        <end position="73"/>
    </location>
</feature>
<dbReference type="Gene3D" id="2.60.200.20">
    <property type="match status" value="1"/>
</dbReference>
<dbReference type="PROSITE" id="PS50006">
    <property type="entry name" value="FHA_DOMAIN"/>
    <property type="match status" value="1"/>
</dbReference>
<evidence type="ECO:0000313" key="4">
    <source>
        <dbReference type="Proteomes" id="UP001139103"/>
    </source>
</evidence>
<dbReference type="Pfam" id="PF00498">
    <property type="entry name" value="FHA"/>
    <property type="match status" value="1"/>
</dbReference>
<dbReference type="Pfam" id="PF01590">
    <property type="entry name" value="GAF"/>
    <property type="match status" value="1"/>
</dbReference>
<evidence type="ECO:0000313" key="3">
    <source>
        <dbReference type="EMBL" id="MCC9631884.1"/>
    </source>
</evidence>
<dbReference type="Gene3D" id="3.60.40.10">
    <property type="entry name" value="PPM-type phosphatase domain"/>
    <property type="match status" value="1"/>
</dbReference>
<dbReference type="InterPro" id="IPR000253">
    <property type="entry name" value="FHA_dom"/>
</dbReference>
<dbReference type="CDD" id="cd00060">
    <property type="entry name" value="FHA"/>
    <property type="match status" value="1"/>
</dbReference>
<dbReference type="InterPro" id="IPR052016">
    <property type="entry name" value="Bact_Sigma-Reg"/>
</dbReference>
<keyword evidence="1" id="KW-0378">Hydrolase</keyword>
<dbReference type="InterPro" id="IPR001932">
    <property type="entry name" value="PPM-type_phosphatase-like_dom"/>
</dbReference>
<dbReference type="Proteomes" id="UP001139103">
    <property type="component" value="Unassembled WGS sequence"/>
</dbReference>
<accession>A0A9X1MSQ0</accession>
<dbReference type="PANTHER" id="PTHR43156:SF2">
    <property type="entry name" value="STAGE II SPORULATION PROTEIN E"/>
    <property type="match status" value="1"/>
</dbReference>
<dbReference type="InterPro" id="IPR008984">
    <property type="entry name" value="SMAD_FHA_dom_sf"/>
</dbReference>
<gene>
    <name evidence="3" type="ORF">LOC68_26105</name>
</gene>
<dbReference type="InterPro" id="IPR036457">
    <property type="entry name" value="PPM-type-like_dom_sf"/>
</dbReference>
<dbReference type="PANTHER" id="PTHR43156">
    <property type="entry name" value="STAGE II SPORULATION PROTEIN E-RELATED"/>
    <property type="match status" value="1"/>
</dbReference>
<reference evidence="3" key="1">
    <citation type="submission" date="2021-11" db="EMBL/GenBank/DDBJ databases">
        <title>Genome sequence.</title>
        <authorList>
            <person name="Sun Q."/>
        </authorList>
    </citation>
    <scope>NUCLEOTIDE SEQUENCE</scope>
    <source>
        <strain evidence="3">JC732</strain>
    </source>
</reference>
<sequence length="560" mass="61653">MSSYLVAVNGSDAGKKIYLAGDKYVMGRHPECDIVVDAGAVSRHHAQITRKNQDLMIEDLGSRNGTFVNDTAIHSLQKLKDGDLIRVCDVTFTFHLDQPFAPPSSRNLTQREGGGGVYGTIMVDDDSAPSTIMSQLEVSSQAGGVSLQASAEVKLAALLEITKNLGGVIAPEDVFPQVLASLFKIFLQADRGFIILQDEKGRLAPRWTKTRRPGDENIRISRTVINHVIEKKQAILSADAAADSRFEMSQSITDFQIRSIMCAPLIDSDGKAFGALQIDTLDQRKRFQQEDLEVLMSVATQAAISIDNAQLHQKAMKQQEIERDLKLASQVQIGFLPKGKPAAQGYDFFDYYRAANSVGGDYYDYIPLPDNRLAILLGDVVGHGIAASLLMAKLSADARYTLASIEDPAEAFCTLNNTFSESIPDDQFVTLVLNILNFEKHELTVLNAGHMAPMLRRNNGQVEDIGEAEISLPLGVFPDLEYEKVTVPIAVGERIVLFTDGINEAMDADGEQFGIPRVRERTQQQFPTVAQLGQAVIQDVREFMGSQFDDMCLVCYERLE</sequence>
<protein>
    <submittedName>
        <fullName evidence="3">SpoIIE family protein phosphatase</fullName>
    </submittedName>
</protein>
<evidence type="ECO:0000256" key="1">
    <source>
        <dbReference type="ARBA" id="ARBA00022801"/>
    </source>
</evidence>
<dbReference type="SMART" id="SM00331">
    <property type="entry name" value="PP2C_SIG"/>
    <property type="match status" value="1"/>
</dbReference>
<dbReference type="SUPFAM" id="SSF55781">
    <property type="entry name" value="GAF domain-like"/>
    <property type="match status" value="1"/>
</dbReference>
<dbReference type="GO" id="GO:0016791">
    <property type="term" value="F:phosphatase activity"/>
    <property type="evidence" value="ECO:0007669"/>
    <property type="project" value="TreeGrafter"/>
</dbReference>
<dbReference type="InterPro" id="IPR003018">
    <property type="entry name" value="GAF"/>
</dbReference>
<dbReference type="SMART" id="SM00240">
    <property type="entry name" value="FHA"/>
    <property type="match status" value="1"/>
</dbReference>